<keyword evidence="1" id="KW-0812">Transmembrane</keyword>
<evidence type="ECO:0000313" key="2">
    <source>
        <dbReference type="Proteomes" id="UP000887565"/>
    </source>
</evidence>
<proteinExistence type="predicted"/>
<dbReference type="AlphaFoldDB" id="A0A915JIT3"/>
<name>A0A915JIT3_ROMCU</name>
<keyword evidence="1" id="KW-0472">Membrane</keyword>
<protein>
    <submittedName>
        <fullName evidence="3">Uncharacterized protein</fullName>
    </submittedName>
</protein>
<dbReference type="Proteomes" id="UP000887565">
    <property type="component" value="Unplaced"/>
</dbReference>
<keyword evidence="1" id="KW-1133">Transmembrane helix</keyword>
<organism evidence="2 3">
    <name type="scientific">Romanomermis culicivorax</name>
    <name type="common">Nematode worm</name>
    <dbReference type="NCBI Taxonomy" id="13658"/>
    <lineage>
        <taxon>Eukaryota</taxon>
        <taxon>Metazoa</taxon>
        <taxon>Ecdysozoa</taxon>
        <taxon>Nematoda</taxon>
        <taxon>Enoplea</taxon>
        <taxon>Dorylaimia</taxon>
        <taxon>Mermithida</taxon>
        <taxon>Mermithoidea</taxon>
        <taxon>Mermithidae</taxon>
        <taxon>Romanomermis</taxon>
    </lineage>
</organism>
<evidence type="ECO:0000313" key="3">
    <source>
        <dbReference type="WBParaSite" id="nRc.2.0.1.t25991-RA"/>
    </source>
</evidence>
<keyword evidence="2" id="KW-1185">Reference proteome</keyword>
<evidence type="ECO:0000256" key="1">
    <source>
        <dbReference type="SAM" id="Phobius"/>
    </source>
</evidence>
<sequence>MAAGGSDAEDDVAGSTFIRGSGMAVITVMRLVMGTMAIRLAGRRRSFGRCGCLSGPEFWLQCRTSLRTGLSG</sequence>
<feature type="transmembrane region" description="Helical" evidence="1">
    <location>
        <begin position="20"/>
        <end position="41"/>
    </location>
</feature>
<dbReference type="WBParaSite" id="nRc.2.0.1.t25991-RA">
    <property type="protein sequence ID" value="nRc.2.0.1.t25991-RA"/>
    <property type="gene ID" value="nRc.2.0.1.g25991"/>
</dbReference>
<reference evidence="3" key="1">
    <citation type="submission" date="2022-11" db="UniProtKB">
        <authorList>
            <consortium name="WormBaseParasite"/>
        </authorList>
    </citation>
    <scope>IDENTIFICATION</scope>
</reference>
<accession>A0A915JIT3</accession>